<evidence type="ECO:0000313" key="7">
    <source>
        <dbReference type="Proteomes" id="UP000317650"/>
    </source>
</evidence>
<dbReference type="CDD" id="cd14526">
    <property type="entry name" value="DSP_laforin-like"/>
    <property type="match status" value="1"/>
</dbReference>
<organism evidence="6 7">
    <name type="scientific">Musa balbisiana</name>
    <name type="common">Banana</name>
    <dbReference type="NCBI Taxonomy" id="52838"/>
    <lineage>
        <taxon>Eukaryota</taxon>
        <taxon>Viridiplantae</taxon>
        <taxon>Streptophyta</taxon>
        <taxon>Embryophyta</taxon>
        <taxon>Tracheophyta</taxon>
        <taxon>Spermatophyta</taxon>
        <taxon>Magnoliopsida</taxon>
        <taxon>Liliopsida</taxon>
        <taxon>Zingiberales</taxon>
        <taxon>Musaceae</taxon>
        <taxon>Musa</taxon>
    </lineage>
</organism>
<protein>
    <recommendedName>
        <fullName evidence="8">Tyrosine-protein phosphatase domain-containing protein</fullName>
    </recommendedName>
</protein>
<dbReference type="SUPFAM" id="SSF52799">
    <property type="entry name" value="(Phosphotyrosine protein) phosphatases II"/>
    <property type="match status" value="1"/>
</dbReference>
<dbReference type="PANTHER" id="PTHR47661:SF2">
    <property type="entry name" value="PHOSPHOGLUCAN PHOSPHATASE LSF1, CHLOROPLASTIC"/>
    <property type="match status" value="1"/>
</dbReference>
<dbReference type="GO" id="GO:0043036">
    <property type="term" value="C:starch grain"/>
    <property type="evidence" value="ECO:0007669"/>
    <property type="project" value="TreeGrafter"/>
</dbReference>
<dbReference type="InterPro" id="IPR001478">
    <property type="entry name" value="PDZ"/>
</dbReference>
<dbReference type="InterPro" id="IPR020422">
    <property type="entry name" value="TYR_PHOSPHATASE_DUAL_dom"/>
</dbReference>
<dbReference type="CDD" id="cd02859">
    <property type="entry name" value="E_set_AMPKbeta_like_N"/>
    <property type="match status" value="1"/>
</dbReference>
<dbReference type="SUPFAM" id="SSF50156">
    <property type="entry name" value="PDZ domain-like"/>
    <property type="match status" value="1"/>
</dbReference>
<proteinExistence type="predicted"/>
<keyword evidence="1" id="KW-0378">Hydrolase</keyword>
<dbReference type="SUPFAM" id="SSF81296">
    <property type="entry name" value="E set domains"/>
    <property type="match status" value="1"/>
</dbReference>
<dbReference type="InterPro" id="IPR000340">
    <property type="entry name" value="Dual-sp_phosphatase_cat-dom"/>
</dbReference>
<dbReference type="GO" id="GO:0005983">
    <property type="term" value="P:starch catabolic process"/>
    <property type="evidence" value="ECO:0007669"/>
    <property type="project" value="TreeGrafter"/>
</dbReference>
<dbReference type="GO" id="GO:0019203">
    <property type="term" value="F:carbohydrate phosphatase activity"/>
    <property type="evidence" value="ECO:0007669"/>
    <property type="project" value="InterPro"/>
</dbReference>
<evidence type="ECO:0000256" key="2">
    <source>
        <dbReference type="ARBA" id="ARBA00022912"/>
    </source>
</evidence>
<dbReference type="InterPro" id="IPR014756">
    <property type="entry name" value="Ig_E-set"/>
</dbReference>
<dbReference type="InterPro" id="IPR032640">
    <property type="entry name" value="AMPK1_CBM"/>
</dbReference>
<dbReference type="InterPro" id="IPR029021">
    <property type="entry name" value="Prot-tyrosine_phosphatase-like"/>
</dbReference>
<dbReference type="GO" id="GO:0009507">
    <property type="term" value="C:chloroplast"/>
    <property type="evidence" value="ECO:0007669"/>
    <property type="project" value="TreeGrafter"/>
</dbReference>
<dbReference type="GO" id="GO:0004721">
    <property type="term" value="F:phosphoprotein phosphatase activity"/>
    <property type="evidence" value="ECO:0007669"/>
    <property type="project" value="UniProtKB-KW"/>
</dbReference>
<evidence type="ECO:0000256" key="3">
    <source>
        <dbReference type="ARBA" id="ARBA00023277"/>
    </source>
</evidence>
<dbReference type="Pfam" id="PF00782">
    <property type="entry name" value="DSPc"/>
    <property type="match status" value="1"/>
</dbReference>
<accession>A0A4S8IED5</accession>
<dbReference type="AlphaFoldDB" id="A0A4S8IED5"/>
<evidence type="ECO:0000256" key="1">
    <source>
        <dbReference type="ARBA" id="ARBA00022801"/>
    </source>
</evidence>
<dbReference type="PROSITE" id="PS50054">
    <property type="entry name" value="TYR_PHOSPHATASE_DUAL"/>
    <property type="match status" value="1"/>
</dbReference>
<dbReference type="Gene3D" id="3.90.190.10">
    <property type="entry name" value="Protein tyrosine phosphatase superfamily"/>
    <property type="match status" value="1"/>
</dbReference>
<feature type="domain" description="Tyrosine-protein phosphatase" evidence="4">
    <location>
        <begin position="290"/>
        <end position="446"/>
    </location>
</feature>
<dbReference type="InterPro" id="IPR013783">
    <property type="entry name" value="Ig-like_fold"/>
</dbReference>
<evidence type="ECO:0000259" key="4">
    <source>
        <dbReference type="PROSITE" id="PS50054"/>
    </source>
</evidence>
<dbReference type="InterPro" id="IPR036034">
    <property type="entry name" value="PDZ_sf"/>
</dbReference>
<name>A0A4S8IED5_MUSBA</name>
<dbReference type="STRING" id="52838.A0A4S8IED5"/>
<evidence type="ECO:0000259" key="5">
    <source>
        <dbReference type="PROSITE" id="PS50106"/>
    </source>
</evidence>
<dbReference type="InterPro" id="IPR045204">
    <property type="entry name" value="DSP_laforin-like"/>
</dbReference>
<gene>
    <name evidence="6" type="ORF">C4D60_Mb09t06300</name>
</gene>
<evidence type="ECO:0008006" key="8">
    <source>
        <dbReference type="Google" id="ProtNLM"/>
    </source>
</evidence>
<dbReference type="EMBL" id="PYDT01000010">
    <property type="protein sequence ID" value="THU46568.1"/>
    <property type="molecule type" value="Genomic_DNA"/>
</dbReference>
<evidence type="ECO:0000313" key="6">
    <source>
        <dbReference type="EMBL" id="THU46568.1"/>
    </source>
</evidence>
<dbReference type="FunFam" id="3.90.190.10:FF:000072">
    <property type="entry name" value="Phosphoglucan phosphatase LSF1 chloroplastic"/>
    <property type="match status" value="1"/>
</dbReference>
<dbReference type="Pfam" id="PF16561">
    <property type="entry name" value="AMPK1_CBM"/>
    <property type="match status" value="1"/>
</dbReference>
<dbReference type="Proteomes" id="UP000317650">
    <property type="component" value="Chromosome 9"/>
</dbReference>
<dbReference type="PANTHER" id="PTHR47661">
    <property type="entry name" value="PHOSPHOGLUCAN PHOSPHATASE LSF1, CHLOROPLASTIC"/>
    <property type="match status" value="1"/>
</dbReference>
<keyword evidence="7" id="KW-1185">Reference proteome</keyword>
<keyword evidence="2" id="KW-0904">Protein phosphatase</keyword>
<feature type="domain" description="PDZ" evidence="5">
    <location>
        <begin position="76"/>
        <end position="157"/>
    </location>
</feature>
<dbReference type="Gene3D" id="2.60.40.10">
    <property type="entry name" value="Immunoglobulins"/>
    <property type="match status" value="1"/>
</dbReference>
<dbReference type="PROSITE" id="PS50106">
    <property type="entry name" value="PDZ"/>
    <property type="match status" value="1"/>
</dbReference>
<sequence>MALPLQLPPSSCCGPFRERSDRLAALSSPWIRVGGSLGRVATGSAAASKGTAPRELVRISSMADQTVYKMNLNEYMVTLEKPLGIRFALSVDGRIFVHSLKKGGNAEKSRIVMVGDALKKASNVSSGGFIDIKDIGDAETMLKDIAGLFSLVLERPFSPYPIQQLHLSGVYHTLFNRGRVAFATWNRNVLATDLQPGSEGSGESGFTIFSPKFLKSDGWMLLANEGSVDSPLQSNRSILAKRTHEIVSIFSEEESEDVEWAYGSFPLEEYIKALDRAKGELYYNHSLGMQYSKITEQIYVGSCIQTEKDVQTLSDAVGITAVLNFQSESERANWGINSESINDACCQNNILMVNYPIREVDSLDLRKKLPFCVGLLLRLLRKNFRIFVTCTTGFDRSPACVIAYLHWIQDTALHAAHNFVTGLHSCRPDRAAIVWATWDLIAMVENGKHDGPPTHAVNFVWSNGCREGDEVFLVGDFTNNWKEPIKAVHKGGSKFEAELRLRHGKYNYKFIINGQWRHSPALPAESDECGNVNNVIRVGDIARIRPSPPHLQIKDPTVVKVIERALTEDERFMLAFAARRIAFSVSPIRLAPK</sequence>
<keyword evidence="3" id="KW-0119">Carbohydrate metabolism</keyword>
<reference evidence="6 7" key="1">
    <citation type="journal article" date="2019" name="Nat. Plants">
        <title>Genome sequencing of Musa balbisiana reveals subgenome evolution and function divergence in polyploid bananas.</title>
        <authorList>
            <person name="Yao X."/>
        </authorList>
    </citation>
    <scope>NUCLEOTIDE SEQUENCE [LARGE SCALE GENOMIC DNA]</scope>
    <source>
        <strain evidence="7">cv. DH-PKW</strain>
        <tissue evidence="6">Leaves</tissue>
    </source>
</reference>
<comment type="caution">
    <text evidence="6">The sequence shown here is derived from an EMBL/GenBank/DDBJ whole genome shotgun (WGS) entry which is preliminary data.</text>
</comment>